<dbReference type="SUPFAM" id="SSF53474">
    <property type="entry name" value="alpha/beta-Hydrolases"/>
    <property type="match status" value="1"/>
</dbReference>
<dbReference type="Gene3D" id="3.40.50.1820">
    <property type="entry name" value="alpha/beta hydrolase"/>
    <property type="match status" value="1"/>
</dbReference>
<dbReference type="Pfam" id="PF07859">
    <property type="entry name" value="Abhydrolase_3"/>
    <property type="match status" value="1"/>
</dbReference>
<dbReference type="InterPro" id="IPR013094">
    <property type="entry name" value="AB_hydrolase_3"/>
</dbReference>
<evidence type="ECO:0000313" key="3">
    <source>
        <dbReference type="EMBL" id="CAB4825611.1"/>
    </source>
</evidence>
<proteinExistence type="predicted"/>
<dbReference type="PANTHER" id="PTHR48081">
    <property type="entry name" value="AB HYDROLASE SUPERFAMILY PROTEIN C4A8.06C"/>
    <property type="match status" value="1"/>
</dbReference>
<dbReference type="PANTHER" id="PTHR48081:SF8">
    <property type="entry name" value="ALPHA_BETA HYDROLASE FOLD-3 DOMAIN-CONTAINING PROTEIN-RELATED"/>
    <property type="match status" value="1"/>
</dbReference>
<evidence type="ECO:0000259" key="2">
    <source>
        <dbReference type="Pfam" id="PF07859"/>
    </source>
</evidence>
<name>A0A6J6ZYJ2_9ZZZZ</name>
<keyword evidence="1" id="KW-0378">Hydrolase</keyword>
<gene>
    <name evidence="3" type="ORF">UFOPK3001_02440</name>
</gene>
<accession>A0A6J6ZYJ2</accession>
<sequence length="311" mass="32614">MALDPIAAGLLEQMAAAGGPAINELDPPAARELAQGFVPLAGEPEEVDESKDIIIPGPGGGIPATVTTPKGAGKGPLGCLLYYHGGGWVIGDRASLNPSVTRLANAAGCKVVSIDYRLAPEHKFPAPLDDCYAALEWVAANGASHGIDPTKLAVGGDSAGGNLAAAVALRARDEKGPGIKFQVLIYPVTHHDFGTPSYTENADGYLLTRTMMDWFWNQYVRDANDSKNPYVSPLLAKDLSGLPAAVVYTAEFDPLRDEGEAYAKRLKEAGVSVSQKRFDGQIHAFFQMGGVFPAAADAISDAAAHLKKAFA</sequence>
<organism evidence="3">
    <name type="scientific">freshwater metagenome</name>
    <dbReference type="NCBI Taxonomy" id="449393"/>
    <lineage>
        <taxon>unclassified sequences</taxon>
        <taxon>metagenomes</taxon>
        <taxon>ecological metagenomes</taxon>
    </lineage>
</organism>
<reference evidence="3" key="1">
    <citation type="submission" date="2020-05" db="EMBL/GenBank/DDBJ databases">
        <authorList>
            <person name="Chiriac C."/>
            <person name="Salcher M."/>
            <person name="Ghai R."/>
            <person name="Kavagutti S V."/>
        </authorList>
    </citation>
    <scope>NUCLEOTIDE SEQUENCE</scope>
</reference>
<dbReference type="EMBL" id="CAFAAJ010000241">
    <property type="protein sequence ID" value="CAB4825611.1"/>
    <property type="molecule type" value="Genomic_DNA"/>
</dbReference>
<dbReference type="GO" id="GO:0016787">
    <property type="term" value="F:hydrolase activity"/>
    <property type="evidence" value="ECO:0007669"/>
    <property type="project" value="UniProtKB-KW"/>
</dbReference>
<protein>
    <submittedName>
        <fullName evidence="3">Unannotated protein</fullName>
    </submittedName>
</protein>
<dbReference type="InterPro" id="IPR029058">
    <property type="entry name" value="AB_hydrolase_fold"/>
</dbReference>
<dbReference type="FunFam" id="3.40.50.1820:FF:000089">
    <property type="entry name" value="Alpha/beta hydrolase"/>
    <property type="match status" value="1"/>
</dbReference>
<dbReference type="InterPro" id="IPR050300">
    <property type="entry name" value="GDXG_lipolytic_enzyme"/>
</dbReference>
<evidence type="ECO:0000256" key="1">
    <source>
        <dbReference type="ARBA" id="ARBA00022801"/>
    </source>
</evidence>
<feature type="domain" description="Alpha/beta hydrolase fold-3" evidence="2">
    <location>
        <begin position="80"/>
        <end position="286"/>
    </location>
</feature>
<dbReference type="AlphaFoldDB" id="A0A6J6ZYJ2"/>